<evidence type="ECO:0000256" key="1">
    <source>
        <dbReference type="ARBA" id="ARBA00004496"/>
    </source>
</evidence>
<dbReference type="EMBL" id="JARBDR010000214">
    <property type="protein sequence ID" value="KAJ8318480.1"/>
    <property type="molecule type" value="Genomic_DNA"/>
</dbReference>
<proteinExistence type="inferred from homology"/>
<comment type="subcellular location">
    <subcellularLocation>
        <location evidence="1">Cytoplasm</location>
    </subcellularLocation>
</comment>
<dbReference type="Gene3D" id="2.70.50.30">
    <property type="entry name" value="Coagulation Factor XIII, subunit A, domain 1"/>
    <property type="match status" value="1"/>
</dbReference>
<evidence type="ECO:0000256" key="3">
    <source>
        <dbReference type="ARBA" id="ARBA00022490"/>
    </source>
</evidence>
<dbReference type="Proteomes" id="UP001217089">
    <property type="component" value="Unassembled WGS sequence"/>
</dbReference>
<dbReference type="PANTHER" id="PTHR10980:SF3">
    <property type="entry name" value="LD16419P"/>
    <property type="match status" value="1"/>
</dbReference>
<dbReference type="SUPFAM" id="SSF81296">
    <property type="entry name" value="E set domains"/>
    <property type="match status" value="1"/>
</dbReference>
<reference evidence="5 6" key="1">
    <citation type="submission" date="2022-12" db="EMBL/GenBank/DDBJ databases">
        <title>Chromosome-level genome of Tegillarca granosa.</title>
        <authorList>
            <person name="Kim J."/>
        </authorList>
    </citation>
    <scope>NUCLEOTIDE SEQUENCE [LARGE SCALE GENOMIC DNA]</scope>
    <source>
        <strain evidence="5">Teg-2019</strain>
        <tissue evidence="5">Adductor muscle</tissue>
    </source>
</reference>
<sequence>MAEQEAQVEVGDDHEEVDLGYKVPEKKSLGEILNTDQEDESLRKYKEQLLGAADNLHATPFPDNPKQLKDTPFVMKEGTQYRIRISFYVQRDIVTGLKYVQKVYRKGIKVPGDKPMMVGSYGPKMEVQEYLSQPEEAPSGMIGRGEYIIESLFTDDDKNEHLKWKWALKVSKDWKD</sequence>
<organism evidence="5 6">
    <name type="scientific">Tegillarca granosa</name>
    <name type="common">Malaysian cockle</name>
    <name type="synonym">Anadara granosa</name>
    <dbReference type="NCBI Taxonomy" id="220873"/>
    <lineage>
        <taxon>Eukaryota</taxon>
        <taxon>Metazoa</taxon>
        <taxon>Spiralia</taxon>
        <taxon>Lophotrochozoa</taxon>
        <taxon>Mollusca</taxon>
        <taxon>Bivalvia</taxon>
        <taxon>Autobranchia</taxon>
        <taxon>Pteriomorphia</taxon>
        <taxon>Arcoida</taxon>
        <taxon>Arcoidea</taxon>
        <taxon>Arcidae</taxon>
        <taxon>Tegillarca</taxon>
    </lineage>
</organism>
<evidence type="ECO:0000313" key="5">
    <source>
        <dbReference type="EMBL" id="KAJ8318480.1"/>
    </source>
</evidence>
<accession>A0ABQ9FRY6</accession>
<evidence type="ECO:0000256" key="4">
    <source>
        <dbReference type="SAM" id="MobiDB-lite"/>
    </source>
</evidence>
<evidence type="ECO:0000313" key="6">
    <source>
        <dbReference type="Proteomes" id="UP001217089"/>
    </source>
</evidence>
<keyword evidence="3" id="KW-0963">Cytoplasm</keyword>
<feature type="region of interest" description="Disordered" evidence="4">
    <location>
        <begin position="1"/>
        <end position="21"/>
    </location>
</feature>
<comment type="similarity">
    <text evidence="2">Belongs to the Rho GDI family.</text>
</comment>
<evidence type="ECO:0000256" key="2">
    <source>
        <dbReference type="ARBA" id="ARBA00009758"/>
    </source>
</evidence>
<dbReference type="PANTHER" id="PTHR10980">
    <property type="entry name" value="RHO GDP-DISSOCIATION INHIBITOR"/>
    <property type="match status" value="1"/>
</dbReference>
<dbReference type="PRINTS" id="PR00492">
    <property type="entry name" value="RHOGDI"/>
</dbReference>
<name>A0ABQ9FRY6_TEGGR</name>
<dbReference type="InterPro" id="IPR000406">
    <property type="entry name" value="Rho_GDI"/>
</dbReference>
<keyword evidence="6" id="KW-1185">Reference proteome</keyword>
<gene>
    <name evidence="5" type="ORF">KUTeg_003571</name>
</gene>
<dbReference type="InterPro" id="IPR014756">
    <property type="entry name" value="Ig_E-set"/>
</dbReference>
<dbReference type="InterPro" id="IPR024792">
    <property type="entry name" value="RhoGDI_dom_sf"/>
</dbReference>
<comment type="caution">
    <text evidence="5">The sequence shown here is derived from an EMBL/GenBank/DDBJ whole genome shotgun (WGS) entry which is preliminary data.</text>
</comment>
<protein>
    <submittedName>
        <fullName evidence="5">Uncharacterized protein</fullName>
    </submittedName>
</protein>
<dbReference type="Pfam" id="PF02115">
    <property type="entry name" value="Rho_GDI"/>
    <property type="match status" value="2"/>
</dbReference>